<organism evidence="6 7">
    <name type="scientific">Cytospora paraplurivora</name>
    <dbReference type="NCBI Taxonomy" id="2898453"/>
    <lineage>
        <taxon>Eukaryota</taxon>
        <taxon>Fungi</taxon>
        <taxon>Dikarya</taxon>
        <taxon>Ascomycota</taxon>
        <taxon>Pezizomycotina</taxon>
        <taxon>Sordariomycetes</taxon>
        <taxon>Sordariomycetidae</taxon>
        <taxon>Diaporthales</taxon>
        <taxon>Cytosporaceae</taxon>
        <taxon>Cytospora</taxon>
    </lineage>
</organism>
<dbReference type="InterPro" id="IPR016166">
    <property type="entry name" value="FAD-bd_PCMH"/>
</dbReference>
<dbReference type="GO" id="GO:0071949">
    <property type="term" value="F:FAD binding"/>
    <property type="evidence" value="ECO:0007669"/>
    <property type="project" value="InterPro"/>
</dbReference>
<evidence type="ECO:0000256" key="2">
    <source>
        <dbReference type="ARBA" id="ARBA00022630"/>
    </source>
</evidence>
<comment type="caution">
    <text evidence="6">The sequence shown here is derived from an EMBL/GenBank/DDBJ whole genome shotgun (WGS) entry which is preliminary data.</text>
</comment>
<dbReference type="SUPFAM" id="SSF56176">
    <property type="entry name" value="FAD-binding/transporter-associated domain-like"/>
    <property type="match status" value="1"/>
</dbReference>
<evidence type="ECO:0000256" key="4">
    <source>
        <dbReference type="ARBA" id="ARBA00023002"/>
    </source>
</evidence>
<sequence length="454" mass="48719">MKARLYMFTSPFRSDNCWQNATCIVSPTSSKDVAQLLAVLQATNAMFSVRSGGHDFNVNHSSIGSTGLLMDMVNFNNISLSADKSTVKVGAGAHWGDVYTFLNGTGVSVNGAKSPNPGVVGSTIGGGMGWFSTLAGPTAASLVGAQVVLANGSVVDVDETLGADLLWGLRGGGPNFGVVTSLTYRTLPIDKIWYASNLYTRDKNQQLLNALVAYQQQTSDDNATIVYQLSVDNTTADSFVGFIYADATSEWPLVFAPFYAVEAASALINSTVGTIADLALEYNSPQYPDPGTSRTRHYVVSLPHAVNNATYQESYEAFVPLAEQAASKGWSMEYGAQLMSASGAEAASDTPLNLSLVSQDWVHVTMAWSSPADDADAMETIHQIGQAIADAAVRHNSTLSYRFMNDANSNQRVLSSYGTGMARRLREISHAYDPDRMFQKQQQSGWLLSLEGLD</sequence>
<dbReference type="PANTHER" id="PTHR42973:SF54">
    <property type="entry name" value="FAD-BINDING PCMH-TYPE DOMAIN-CONTAINING PROTEIN"/>
    <property type="match status" value="1"/>
</dbReference>
<gene>
    <name evidence="6" type="ORF">SLS53_006658</name>
</gene>
<dbReference type="InterPro" id="IPR036318">
    <property type="entry name" value="FAD-bd_PCMH-like_sf"/>
</dbReference>
<evidence type="ECO:0000313" key="7">
    <source>
        <dbReference type="Proteomes" id="UP001320245"/>
    </source>
</evidence>
<comment type="similarity">
    <text evidence="1">Belongs to the oxygen-dependent FAD-linked oxidoreductase family.</text>
</comment>
<evidence type="ECO:0000259" key="5">
    <source>
        <dbReference type="PROSITE" id="PS51387"/>
    </source>
</evidence>
<dbReference type="EMBL" id="JAJSPL020000030">
    <property type="protein sequence ID" value="KAK7737355.1"/>
    <property type="molecule type" value="Genomic_DNA"/>
</dbReference>
<proteinExistence type="inferred from homology"/>
<keyword evidence="7" id="KW-1185">Reference proteome</keyword>
<dbReference type="InterPro" id="IPR050416">
    <property type="entry name" value="FAD-linked_Oxidoreductase"/>
</dbReference>
<dbReference type="InterPro" id="IPR016169">
    <property type="entry name" value="FAD-bd_PCMH_sub2"/>
</dbReference>
<dbReference type="Pfam" id="PF01565">
    <property type="entry name" value="FAD_binding_4"/>
    <property type="match status" value="1"/>
</dbReference>
<keyword evidence="2" id="KW-0285">Flavoprotein</keyword>
<dbReference type="GO" id="GO:0016491">
    <property type="term" value="F:oxidoreductase activity"/>
    <property type="evidence" value="ECO:0007669"/>
    <property type="project" value="UniProtKB-KW"/>
</dbReference>
<accession>A0AAN9YDV1</accession>
<dbReference type="InterPro" id="IPR006094">
    <property type="entry name" value="Oxid_FAD_bind_N"/>
</dbReference>
<dbReference type="PANTHER" id="PTHR42973">
    <property type="entry name" value="BINDING OXIDOREDUCTASE, PUTATIVE (AFU_ORTHOLOGUE AFUA_1G17690)-RELATED"/>
    <property type="match status" value="1"/>
</dbReference>
<keyword evidence="4" id="KW-0560">Oxidoreductase</keyword>
<protein>
    <recommendedName>
        <fullName evidence="5">FAD-binding PCMH-type domain-containing protein</fullName>
    </recommendedName>
</protein>
<feature type="domain" description="FAD-binding PCMH-type" evidence="5">
    <location>
        <begin position="17"/>
        <end position="189"/>
    </location>
</feature>
<dbReference type="Gene3D" id="3.40.462.20">
    <property type="match status" value="1"/>
</dbReference>
<evidence type="ECO:0000256" key="1">
    <source>
        <dbReference type="ARBA" id="ARBA00005466"/>
    </source>
</evidence>
<evidence type="ECO:0000256" key="3">
    <source>
        <dbReference type="ARBA" id="ARBA00022827"/>
    </source>
</evidence>
<evidence type="ECO:0000313" key="6">
    <source>
        <dbReference type="EMBL" id="KAK7737355.1"/>
    </source>
</evidence>
<dbReference type="AlphaFoldDB" id="A0AAN9YDV1"/>
<reference evidence="6 7" key="1">
    <citation type="journal article" date="2023" name="PLoS ONE">
        <title>Cytospora paraplurivora sp. nov. isolated from orchards with fruit tree decline syndrome in Ontario, Canada.</title>
        <authorList>
            <person name="Ilyukhin E."/>
            <person name="Nguyen H.D.T."/>
            <person name="Castle A.J."/>
            <person name="Ellouze W."/>
        </authorList>
    </citation>
    <scope>NUCLEOTIDE SEQUENCE [LARGE SCALE GENOMIC DNA]</scope>
    <source>
        <strain evidence="6 7">FDS-564</strain>
    </source>
</reference>
<dbReference type="PROSITE" id="PS51387">
    <property type="entry name" value="FAD_PCMH"/>
    <property type="match status" value="1"/>
</dbReference>
<keyword evidence="3" id="KW-0274">FAD</keyword>
<dbReference type="Proteomes" id="UP001320245">
    <property type="component" value="Unassembled WGS sequence"/>
</dbReference>
<dbReference type="Gene3D" id="3.30.465.10">
    <property type="match status" value="1"/>
</dbReference>
<name>A0AAN9YDV1_9PEZI</name>